<name>A0A423JWD8_9PSED</name>
<evidence type="ECO:0000259" key="18">
    <source>
        <dbReference type="Pfam" id="PF00593"/>
    </source>
</evidence>
<dbReference type="InterPro" id="IPR000531">
    <property type="entry name" value="Beta-barrel_TonB"/>
</dbReference>
<dbReference type="GO" id="GO:0015891">
    <property type="term" value="P:siderophore transport"/>
    <property type="evidence" value="ECO:0007669"/>
    <property type="project" value="InterPro"/>
</dbReference>
<feature type="domain" description="TonB-dependent receptor-like beta-barrel" evidence="18">
    <location>
        <begin position="260"/>
        <end position="707"/>
    </location>
</feature>
<dbReference type="Proteomes" id="UP000285349">
    <property type="component" value="Unassembled WGS sequence"/>
</dbReference>
<evidence type="ECO:0000256" key="6">
    <source>
        <dbReference type="ARBA" id="ARBA00022692"/>
    </source>
</evidence>
<keyword evidence="7 17" id="KW-0732">Signal</keyword>
<evidence type="ECO:0000256" key="5">
    <source>
        <dbReference type="ARBA" id="ARBA00022496"/>
    </source>
</evidence>
<keyword evidence="3 14" id="KW-0813">Transport</keyword>
<reference evidence="20 21" key="1">
    <citation type="submission" date="2016-10" db="EMBL/GenBank/DDBJ databases">
        <title>Comparative genome analysis of multiple Pseudomonas spp. focuses on biocontrol and plant growth promoting traits.</title>
        <authorList>
            <person name="Tao X.-Y."/>
            <person name="Taylor C.G."/>
        </authorList>
    </citation>
    <scope>NUCLEOTIDE SEQUENCE [LARGE SCALE GENOMIC DNA]</scope>
    <source>
        <strain evidence="20 21">37A10</strain>
    </source>
</reference>
<feature type="signal peptide" evidence="17">
    <location>
        <begin position="1"/>
        <end position="28"/>
    </location>
</feature>
<comment type="similarity">
    <text evidence="2 14 16">Belongs to the TonB-dependent receptor family.</text>
</comment>
<keyword evidence="4 14" id="KW-1134">Transmembrane beta strand</keyword>
<accession>A0A423JWD8</accession>
<evidence type="ECO:0000256" key="7">
    <source>
        <dbReference type="ARBA" id="ARBA00022729"/>
    </source>
</evidence>
<keyword evidence="8" id="KW-0408">Iron</keyword>
<keyword evidence="11 14" id="KW-0472">Membrane</keyword>
<dbReference type="PROSITE" id="PS01156">
    <property type="entry name" value="TONB_DEPENDENT_REC_2"/>
    <property type="match status" value="1"/>
</dbReference>
<comment type="caution">
    <text evidence="20">The sequence shown here is derived from an EMBL/GenBank/DDBJ whole genome shotgun (WGS) entry which is preliminary data.</text>
</comment>
<dbReference type="AlphaFoldDB" id="A0A423JWD8"/>
<dbReference type="GO" id="GO:0038023">
    <property type="term" value="F:signaling receptor activity"/>
    <property type="evidence" value="ECO:0007669"/>
    <property type="project" value="InterPro"/>
</dbReference>
<protein>
    <submittedName>
        <fullName evidence="20">TonB-dependent receptor</fullName>
    </submittedName>
</protein>
<dbReference type="Pfam" id="PF07715">
    <property type="entry name" value="Plug"/>
    <property type="match status" value="1"/>
</dbReference>
<sequence>MPTPARLGVPYRPTLLALFCALSVSAHAATTNNDDKALVLDEVNVNAQAPTATAALPPVYAGGQVARGGQLGVLGNQDMMDVPFTMAAYTEQLIQDQQAEDVADVLLNDSSVRQASGFSNQAQIFMIRGLPLTGDDISYNGLYGVLPRQIISTDALERVEVFKGPNAFINGVTPTGSGIGGGVNLQPKRAGDVPTRRFTTDINDEGRVGQHLDLGQRFGEDNRFGARVNLAQREGDTGIDHENQRSKLFSIGLDYRGDALRISGDFAYQKERVNGGRNSVNLGTATHIPDAPSADTNYAPKWGFTDIEDTFGMLRAEYDLNDNWTAYAAGGAKHTREVGRYNSTTLVGNDGASTTTGSFIPHDEDNTSVMAGLNGRFATGPVTHKLNFGLAGIWTEQRSAYDFDLTRYSNNIYHPVQTPSPVGNFSGGDLSDPGIVGKTFNRSAAVSDTLGFFDDRLLLTVGLRRQQLVVQGYGYAPYGSGIRTSAYDESITTPVYGIVFKPWEHVSFYANRIEGLAKGPISPLTSGNRVVTNGNEAFAPARSTQIEAGVKVDMGTYGASLGVYRIEQPSDGYSVITSATTAEFVRQGEQINKGVELNVFGEPIEGLRLISGLTLMDTELKNTQNGANDGNRAIGVPTFQFNAGVDWDVPGLQGVALNARMLRTGGQYADAANNLSLPTWNRFDAGARYGFKVDQKDITLRLNIENLANEKYWESAQSGYLTQGEPRVAKLSGTIDF</sequence>
<evidence type="ECO:0000256" key="11">
    <source>
        <dbReference type="ARBA" id="ARBA00023136"/>
    </source>
</evidence>
<evidence type="ECO:0000256" key="2">
    <source>
        <dbReference type="ARBA" id="ARBA00009810"/>
    </source>
</evidence>
<dbReference type="Gene3D" id="2.170.130.10">
    <property type="entry name" value="TonB-dependent receptor, plug domain"/>
    <property type="match status" value="1"/>
</dbReference>
<comment type="subcellular location">
    <subcellularLocation>
        <location evidence="1 14">Cell outer membrane</location>
        <topology evidence="1 14">Multi-pass membrane protein</topology>
    </subcellularLocation>
</comment>
<proteinExistence type="inferred from homology"/>
<keyword evidence="5" id="KW-0410">Iron transport</keyword>
<evidence type="ECO:0000256" key="14">
    <source>
        <dbReference type="PROSITE-ProRule" id="PRU01360"/>
    </source>
</evidence>
<dbReference type="PANTHER" id="PTHR32552">
    <property type="entry name" value="FERRICHROME IRON RECEPTOR-RELATED"/>
    <property type="match status" value="1"/>
</dbReference>
<dbReference type="EMBL" id="MOBQ01000028">
    <property type="protein sequence ID" value="RON42001.1"/>
    <property type="molecule type" value="Genomic_DNA"/>
</dbReference>
<evidence type="ECO:0000313" key="21">
    <source>
        <dbReference type="Proteomes" id="UP000285349"/>
    </source>
</evidence>
<evidence type="ECO:0000256" key="4">
    <source>
        <dbReference type="ARBA" id="ARBA00022452"/>
    </source>
</evidence>
<evidence type="ECO:0000256" key="17">
    <source>
        <dbReference type="SAM" id="SignalP"/>
    </source>
</evidence>
<dbReference type="SUPFAM" id="SSF56935">
    <property type="entry name" value="Porins"/>
    <property type="match status" value="1"/>
</dbReference>
<dbReference type="GO" id="GO:0009279">
    <property type="term" value="C:cell outer membrane"/>
    <property type="evidence" value="ECO:0007669"/>
    <property type="project" value="UniProtKB-SubCell"/>
</dbReference>
<dbReference type="InterPro" id="IPR036942">
    <property type="entry name" value="Beta-barrel_TonB_sf"/>
</dbReference>
<dbReference type="CDD" id="cd01347">
    <property type="entry name" value="ligand_gated_channel"/>
    <property type="match status" value="1"/>
</dbReference>
<dbReference type="NCBIfam" id="TIGR01783">
    <property type="entry name" value="TonB-siderophor"/>
    <property type="match status" value="1"/>
</dbReference>
<evidence type="ECO:0000256" key="1">
    <source>
        <dbReference type="ARBA" id="ARBA00004571"/>
    </source>
</evidence>
<keyword evidence="10 16" id="KW-0798">TonB box</keyword>
<dbReference type="InterPro" id="IPR012910">
    <property type="entry name" value="Plug_dom"/>
</dbReference>
<feature type="domain" description="TonB-dependent receptor plug" evidence="19">
    <location>
        <begin position="79"/>
        <end position="172"/>
    </location>
</feature>
<dbReference type="Gene3D" id="2.40.170.20">
    <property type="entry name" value="TonB-dependent receptor, beta-barrel domain"/>
    <property type="match status" value="1"/>
</dbReference>
<keyword evidence="9" id="KW-0406">Ion transport</keyword>
<dbReference type="OrthoDB" id="8732650at2"/>
<dbReference type="InterPro" id="IPR037066">
    <property type="entry name" value="Plug_dom_sf"/>
</dbReference>
<evidence type="ECO:0000256" key="8">
    <source>
        <dbReference type="ARBA" id="ARBA00023004"/>
    </source>
</evidence>
<evidence type="ECO:0000256" key="3">
    <source>
        <dbReference type="ARBA" id="ARBA00022448"/>
    </source>
</evidence>
<dbReference type="InterPro" id="IPR039426">
    <property type="entry name" value="TonB-dep_rcpt-like"/>
</dbReference>
<dbReference type="PANTHER" id="PTHR32552:SF82">
    <property type="entry name" value="FCUA PROTEIN"/>
    <property type="match status" value="1"/>
</dbReference>
<dbReference type="InterPro" id="IPR010917">
    <property type="entry name" value="TonB_rcpt_CS"/>
</dbReference>
<evidence type="ECO:0000256" key="16">
    <source>
        <dbReference type="RuleBase" id="RU003357"/>
    </source>
</evidence>
<feature type="chain" id="PRO_5019355544" evidence="17">
    <location>
        <begin position="29"/>
        <end position="737"/>
    </location>
</feature>
<evidence type="ECO:0000256" key="9">
    <source>
        <dbReference type="ARBA" id="ARBA00023065"/>
    </source>
</evidence>
<evidence type="ECO:0000256" key="12">
    <source>
        <dbReference type="ARBA" id="ARBA00023170"/>
    </source>
</evidence>
<evidence type="ECO:0000256" key="13">
    <source>
        <dbReference type="ARBA" id="ARBA00023237"/>
    </source>
</evidence>
<keyword evidence="6 14" id="KW-0812">Transmembrane</keyword>
<evidence type="ECO:0000256" key="15">
    <source>
        <dbReference type="PROSITE-ProRule" id="PRU10144"/>
    </source>
</evidence>
<gene>
    <name evidence="20" type="ORF">BK666_23565</name>
</gene>
<dbReference type="RefSeq" id="WP_123513718.1">
    <property type="nucleotide sequence ID" value="NZ_MOBQ01000028.1"/>
</dbReference>
<feature type="short sequence motif" description="TonB C-terminal box" evidence="15">
    <location>
        <begin position="720"/>
        <end position="737"/>
    </location>
</feature>
<dbReference type="InterPro" id="IPR010105">
    <property type="entry name" value="TonB_sidphr_rcpt"/>
</dbReference>
<dbReference type="Pfam" id="PF00593">
    <property type="entry name" value="TonB_dep_Rec_b-barrel"/>
    <property type="match status" value="1"/>
</dbReference>
<keyword evidence="13 14" id="KW-0998">Cell outer membrane</keyword>
<organism evidence="20 21">
    <name type="scientific">Pseudomonas frederiksbergensis</name>
    <dbReference type="NCBI Taxonomy" id="104087"/>
    <lineage>
        <taxon>Bacteria</taxon>
        <taxon>Pseudomonadati</taxon>
        <taxon>Pseudomonadota</taxon>
        <taxon>Gammaproteobacteria</taxon>
        <taxon>Pseudomonadales</taxon>
        <taxon>Pseudomonadaceae</taxon>
        <taxon>Pseudomonas</taxon>
    </lineage>
</organism>
<keyword evidence="12 20" id="KW-0675">Receptor</keyword>
<dbReference type="PROSITE" id="PS52016">
    <property type="entry name" value="TONB_DEPENDENT_REC_3"/>
    <property type="match status" value="1"/>
</dbReference>
<evidence type="ECO:0000313" key="20">
    <source>
        <dbReference type="EMBL" id="RON42001.1"/>
    </source>
</evidence>
<dbReference type="GO" id="GO:0015344">
    <property type="term" value="F:siderophore uptake transmembrane transporter activity"/>
    <property type="evidence" value="ECO:0007669"/>
    <property type="project" value="TreeGrafter"/>
</dbReference>
<evidence type="ECO:0000256" key="10">
    <source>
        <dbReference type="ARBA" id="ARBA00023077"/>
    </source>
</evidence>
<evidence type="ECO:0000259" key="19">
    <source>
        <dbReference type="Pfam" id="PF07715"/>
    </source>
</evidence>